<dbReference type="STRING" id="1330018.A0A167NW15"/>
<feature type="non-terminal residue" evidence="7">
    <location>
        <position position="195"/>
    </location>
</feature>
<dbReference type="GO" id="GO:0046872">
    <property type="term" value="F:metal ion binding"/>
    <property type="evidence" value="ECO:0007669"/>
    <property type="project" value="UniProtKB-KW"/>
</dbReference>
<gene>
    <name evidence="7" type="ORF">CALVIDRAFT_535732</name>
</gene>
<keyword evidence="2" id="KW-0479">Metal-binding</keyword>
<dbReference type="OrthoDB" id="406156at2759"/>
<name>A0A167NW15_CALVF</name>
<dbReference type="AlphaFoldDB" id="A0A167NW15"/>
<evidence type="ECO:0000256" key="4">
    <source>
        <dbReference type="ARBA" id="ARBA00023004"/>
    </source>
</evidence>
<dbReference type="InterPro" id="IPR027443">
    <property type="entry name" value="IPNS-like_sf"/>
</dbReference>
<keyword evidence="3" id="KW-0560">Oxidoreductase</keyword>
<dbReference type="SUPFAM" id="SSF51197">
    <property type="entry name" value="Clavaminate synthase-like"/>
    <property type="match status" value="1"/>
</dbReference>
<dbReference type="Gene3D" id="2.60.120.330">
    <property type="entry name" value="B-lactam Antibiotic, Isopenicillin N Synthase, Chain"/>
    <property type="match status" value="1"/>
</dbReference>
<feature type="domain" description="Fe2OG dioxygenase" evidence="6">
    <location>
        <begin position="50"/>
        <end position="178"/>
    </location>
</feature>
<evidence type="ECO:0000256" key="2">
    <source>
        <dbReference type="ARBA" id="ARBA00022723"/>
    </source>
</evidence>
<evidence type="ECO:0000256" key="5">
    <source>
        <dbReference type="SAM" id="MobiDB-lite"/>
    </source>
</evidence>
<dbReference type="Proteomes" id="UP000076738">
    <property type="component" value="Unassembled WGS sequence"/>
</dbReference>
<dbReference type="EMBL" id="KV417277">
    <property type="protein sequence ID" value="KZO98144.1"/>
    <property type="molecule type" value="Genomic_DNA"/>
</dbReference>
<accession>A0A167NW15</accession>
<keyword evidence="4" id="KW-0408">Iron</keyword>
<evidence type="ECO:0000259" key="6">
    <source>
        <dbReference type="PROSITE" id="PS51471"/>
    </source>
</evidence>
<feature type="region of interest" description="Disordered" evidence="5">
    <location>
        <begin position="143"/>
        <end position="195"/>
    </location>
</feature>
<dbReference type="Pfam" id="PF03171">
    <property type="entry name" value="2OG-FeII_Oxy"/>
    <property type="match status" value="1"/>
</dbReference>
<reference evidence="7 8" key="1">
    <citation type="journal article" date="2016" name="Mol. Biol. Evol.">
        <title>Comparative Genomics of Early-Diverging Mushroom-Forming Fungi Provides Insights into the Origins of Lignocellulose Decay Capabilities.</title>
        <authorList>
            <person name="Nagy L.G."/>
            <person name="Riley R."/>
            <person name="Tritt A."/>
            <person name="Adam C."/>
            <person name="Daum C."/>
            <person name="Floudas D."/>
            <person name="Sun H."/>
            <person name="Yadav J.S."/>
            <person name="Pangilinan J."/>
            <person name="Larsson K.H."/>
            <person name="Matsuura K."/>
            <person name="Barry K."/>
            <person name="Labutti K."/>
            <person name="Kuo R."/>
            <person name="Ohm R.A."/>
            <person name="Bhattacharya S.S."/>
            <person name="Shirouzu T."/>
            <person name="Yoshinaga Y."/>
            <person name="Martin F.M."/>
            <person name="Grigoriev I.V."/>
            <person name="Hibbett D.S."/>
        </authorList>
    </citation>
    <scope>NUCLEOTIDE SEQUENCE [LARGE SCALE GENOMIC DNA]</scope>
    <source>
        <strain evidence="7 8">TUFC12733</strain>
    </source>
</reference>
<proteinExistence type="inferred from homology"/>
<sequence length="195" mass="20762">MPAQLAKDVPLIAEFIAACHALCMDLLEGMALSLSLPKDYFTSRHLPDAPAGTALRLLYYPATSTGEEPLVRAGAHSDYGSLTLLFQQEGADASGLQVLLPQRQGEKSQQGEWLDVPASPERVLVNIADLMESLDSRSLAINSAPGARPTSHVHRSKAVNSILPPSGGRRPLAQDRRLGGQRRGTGEGEEVCGGD</sequence>
<dbReference type="PANTHER" id="PTHR10209">
    <property type="entry name" value="OXIDOREDUCTASE, 2OG-FE II OXYGENASE FAMILY PROTEIN"/>
    <property type="match status" value="1"/>
</dbReference>
<evidence type="ECO:0000256" key="3">
    <source>
        <dbReference type="ARBA" id="ARBA00023002"/>
    </source>
</evidence>
<dbReference type="InterPro" id="IPR044861">
    <property type="entry name" value="IPNS-like_FE2OG_OXY"/>
</dbReference>
<organism evidence="7 8">
    <name type="scientific">Calocera viscosa (strain TUFC12733)</name>
    <dbReference type="NCBI Taxonomy" id="1330018"/>
    <lineage>
        <taxon>Eukaryota</taxon>
        <taxon>Fungi</taxon>
        <taxon>Dikarya</taxon>
        <taxon>Basidiomycota</taxon>
        <taxon>Agaricomycotina</taxon>
        <taxon>Dacrymycetes</taxon>
        <taxon>Dacrymycetales</taxon>
        <taxon>Dacrymycetaceae</taxon>
        <taxon>Calocera</taxon>
    </lineage>
</organism>
<dbReference type="PROSITE" id="PS51471">
    <property type="entry name" value="FE2OG_OXY"/>
    <property type="match status" value="1"/>
</dbReference>
<keyword evidence="8" id="KW-1185">Reference proteome</keyword>
<dbReference type="InterPro" id="IPR005123">
    <property type="entry name" value="Oxoglu/Fe-dep_dioxygenase_dom"/>
</dbReference>
<evidence type="ECO:0000313" key="7">
    <source>
        <dbReference type="EMBL" id="KZO98144.1"/>
    </source>
</evidence>
<evidence type="ECO:0000256" key="1">
    <source>
        <dbReference type="ARBA" id="ARBA00008056"/>
    </source>
</evidence>
<dbReference type="PANTHER" id="PTHR10209:SF881">
    <property type="entry name" value="FI07970P-RELATED"/>
    <property type="match status" value="1"/>
</dbReference>
<comment type="similarity">
    <text evidence="1">Belongs to the iron/ascorbate-dependent oxidoreductase family.</text>
</comment>
<protein>
    <submittedName>
        <fullName evidence="7">Clavaminate synthase-like protein</fullName>
    </submittedName>
</protein>
<evidence type="ECO:0000313" key="8">
    <source>
        <dbReference type="Proteomes" id="UP000076738"/>
    </source>
</evidence>
<dbReference type="GO" id="GO:0016491">
    <property type="term" value="F:oxidoreductase activity"/>
    <property type="evidence" value="ECO:0007669"/>
    <property type="project" value="UniProtKB-KW"/>
</dbReference>